<dbReference type="EMBL" id="LR743511">
    <property type="protein sequence ID" value="CAA2144010.1"/>
    <property type="molecule type" value="Genomic_DNA"/>
</dbReference>
<accession>A0A679K827</accession>
<sequence>MSSTALYRIRRATRRPWLRVAAFCGAGVAAALASAFGAPLIPIEIARSIGADAVDQILSVLATSMLPVATFSLSIMVQAYGGATSNVTPRAVTLLMEDTRAQNAVASFIGAFVYSVVGLIALKTHFYGDQGRVILFGLTLVVLASVVVTLVRWIDTLAHLGRVGETVDAIEEAACAAIRRRAEAPYLGGLPWCPAPEGAIAVQAQSTGYIQHVDSGALEALGEASDLVLHLAVLPGSFVHRGRLLVEIDGNPDAATLAGITKAFVIGDRRSFDDDPRFGIIVLTEVASRGLSVAINDPGTPIDVIGTQVRVLTLWAECRAAPTRGEIYPRLRVPGIEVADLFADAFRPIGRDGAACAEVGVRLQKALAALHAIGGPDFQAAARREADNALARAEKLLDLPDDLEVLRAAHALVGHRG</sequence>
<dbReference type="InterPro" id="IPR018723">
    <property type="entry name" value="DUF2254_membrane"/>
</dbReference>
<protein>
    <recommendedName>
        <fullName evidence="3">DUF2254 domain-containing protein</fullName>
    </recommendedName>
</protein>
<keyword evidence="1" id="KW-0472">Membrane</keyword>
<name>A0A679K827_9HYPH</name>
<dbReference type="AlphaFoldDB" id="A0A679K827"/>
<evidence type="ECO:0000313" key="2">
    <source>
        <dbReference type="EMBL" id="CAA2144010.1"/>
    </source>
</evidence>
<reference evidence="2" key="1">
    <citation type="submission" date="2019-12" db="EMBL/GenBank/DDBJ databases">
        <authorList>
            <person name="Cremers G."/>
        </authorList>
    </citation>
    <scope>NUCLEOTIDE SEQUENCE</scope>
    <source>
        <strain evidence="2">Mbul2</strain>
    </source>
</reference>
<gene>
    <name evidence="2" type="ORF">MBLL_03128</name>
</gene>
<feature type="transmembrane region" description="Helical" evidence="1">
    <location>
        <begin position="104"/>
        <end position="122"/>
    </location>
</feature>
<feature type="transmembrane region" description="Helical" evidence="1">
    <location>
        <begin position="61"/>
        <end position="83"/>
    </location>
</feature>
<dbReference type="RefSeq" id="WP_339162212.1">
    <property type="nucleotide sequence ID" value="NZ_LR743511.1"/>
</dbReference>
<organism evidence="2">
    <name type="scientific">Methylobacterium bullatum</name>
    <dbReference type="NCBI Taxonomy" id="570505"/>
    <lineage>
        <taxon>Bacteria</taxon>
        <taxon>Pseudomonadati</taxon>
        <taxon>Pseudomonadota</taxon>
        <taxon>Alphaproteobacteria</taxon>
        <taxon>Hyphomicrobiales</taxon>
        <taxon>Methylobacteriaceae</taxon>
        <taxon>Methylobacterium</taxon>
    </lineage>
</organism>
<evidence type="ECO:0008006" key="3">
    <source>
        <dbReference type="Google" id="ProtNLM"/>
    </source>
</evidence>
<proteinExistence type="predicted"/>
<keyword evidence="1" id="KW-0812">Transmembrane</keyword>
<evidence type="ECO:0000256" key="1">
    <source>
        <dbReference type="SAM" id="Phobius"/>
    </source>
</evidence>
<keyword evidence="1" id="KW-1133">Transmembrane helix</keyword>
<feature type="transmembrane region" description="Helical" evidence="1">
    <location>
        <begin position="134"/>
        <end position="154"/>
    </location>
</feature>
<dbReference type="Pfam" id="PF10011">
    <property type="entry name" value="DUF2254"/>
    <property type="match status" value="1"/>
</dbReference>